<keyword evidence="3" id="KW-1185">Reference proteome</keyword>
<protein>
    <submittedName>
        <fullName evidence="2">Uncharacterized protein</fullName>
    </submittedName>
</protein>
<evidence type="ECO:0000313" key="3">
    <source>
        <dbReference type="Proteomes" id="UP001562178"/>
    </source>
</evidence>
<reference evidence="2 3" key="1">
    <citation type="journal article" date="2016" name="Int. J. Syst. Evol. Microbiol.">
        <title>Description of Comamonas sediminis sp. nov., isolated from lagoon sediments.</title>
        <authorList>
            <person name="Subhash Y."/>
            <person name="Bang J.J."/>
            <person name="You T.H."/>
            <person name="Lee S.S."/>
        </authorList>
    </citation>
    <scope>NUCLEOTIDE SEQUENCE [LARGE SCALE GENOMIC DNA]</scope>
    <source>
        <strain evidence="2 3">JCM 31169</strain>
    </source>
</reference>
<accession>A0ABV4AYN7</accession>
<evidence type="ECO:0000256" key="1">
    <source>
        <dbReference type="SAM" id="SignalP"/>
    </source>
</evidence>
<keyword evidence="1" id="KW-0732">Signal</keyword>
<evidence type="ECO:0000313" key="2">
    <source>
        <dbReference type="EMBL" id="MEY2250337.1"/>
    </source>
</evidence>
<dbReference type="RefSeq" id="WP_369459190.1">
    <property type="nucleotide sequence ID" value="NZ_JBGBDC010000002.1"/>
</dbReference>
<organism evidence="2 3">
    <name type="scientific">Comamonas sediminis</name>
    <dbReference type="NCBI Taxonomy" id="1783360"/>
    <lineage>
        <taxon>Bacteria</taxon>
        <taxon>Pseudomonadati</taxon>
        <taxon>Pseudomonadota</taxon>
        <taxon>Betaproteobacteria</taxon>
        <taxon>Burkholderiales</taxon>
        <taxon>Comamonadaceae</taxon>
        <taxon>Comamonas</taxon>
    </lineage>
</organism>
<name>A0ABV4AYN7_9BURK</name>
<proteinExistence type="predicted"/>
<comment type="caution">
    <text evidence="2">The sequence shown here is derived from an EMBL/GenBank/DDBJ whole genome shotgun (WGS) entry which is preliminary data.</text>
</comment>
<feature type="signal peptide" evidence="1">
    <location>
        <begin position="1"/>
        <end position="29"/>
    </location>
</feature>
<gene>
    <name evidence="2" type="ORF">AB7A72_04935</name>
</gene>
<dbReference type="Proteomes" id="UP001562178">
    <property type="component" value="Unassembled WGS sequence"/>
</dbReference>
<dbReference type="EMBL" id="JBGBDC010000002">
    <property type="protein sequence ID" value="MEY2250337.1"/>
    <property type="molecule type" value="Genomic_DNA"/>
</dbReference>
<sequence>MRKNAIHTAWMLAALLAVIFFSDPGTDLAVEQATAADVQDAMHAAQQVALSTKKGTDQ</sequence>
<feature type="chain" id="PRO_5045336009" evidence="1">
    <location>
        <begin position="30"/>
        <end position="58"/>
    </location>
</feature>